<dbReference type="PROSITE" id="PS51286">
    <property type="entry name" value="RAP"/>
    <property type="match status" value="1"/>
</dbReference>
<evidence type="ECO:0000313" key="3">
    <source>
        <dbReference type="Proteomes" id="UP000823046"/>
    </source>
</evidence>
<sequence>MSFCSPDMVNDSHLGKDEIVQLLKNYTILGIEGSTFYKPLCDSLCNEMRMQLLNHHDCVTLLQYLATVYASSINSTLQLKSMLGIRIQELFQMEEVMEWDDIAYDLLEGMSHLRLRKRALLDRLLAAIEKSFPSEQNWKKKIQMAFHLYSLDIWNASLMDSFLVAITTCPDDVFALDINPILRLFLSFAYFSMGDTAVWDMLLQQILPREIQFDRNSLEILKMIEISLRVGHFSFSTASLSRSSRDFLLRIRILKTHLNSEQKKLPCSAVSFLFYLESTKISHWPIEETNAMQKEMLDAALFLSFDVYSGVALGPYFLDFVKPLTTKEIDNLEQRYAFQSRLTCAEKSLDSSNANTATNLINNGIILEAAIPSFFYDSTTIWTAQSKWKHALLTGLGMRYVRIPFFEWERLSTKLEKSAFVKHMLDEACDI</sequence>
<evidence type="ECO:0000313" key="2">
    <source>
        <dbReference type="EMBL" id="KAF8820930.1"/>
    </source>
</evidence>
<evidence type="ECO:0000259" key="1">
    <source>
        <dbReference type="PROSITE" id="PS51286"/>
    </source>
</evidence>
<dbReference type="Pfam" id="PF08373">
    <property type="entry name" value="RAP"/>
    <property type="match status" value="1"/>
</dbReference>
<accession>A0ABQ7JB96</accession>
<protein>
    <submittedName>
        <fullName evidence="2">RAP domain-containing protein</fullName>
    </submittedName>
</protein>
<keyword evidence="3" id="KW-1185">Reference proteome</keyword>
<name>A0ABQ7JB96_9APIC</name>
<organism evidence="2 3">
    <name type="scientific">Cardiosporidium cionae</name>
    <dbReference type="NCBI Taxonomy" id="476202"/>
    <lineage>
        <taxon>Eukaryota</taxon>
        <taxon>Sar</taxon>
        <taxon>Alveolata</taxon>
        <taxon>Apicomplexa</taxon>
        <taxon>Aconoidasida</taxon>
        <taxon>Nephromycida</taxon>
        <taxon>Cardiosporidium</taxon>
    </lineage>
</organism>
<proteinExistence type="predicted"/>
<gene>
    <name evidence="2" type="ORF">IE077_004405</name>
</gene>
<dbReference type="Proteomes" id="UP000823046">
    <property type="component" value="Unassembled WGS sequence"/>
</dbReference>
<reference evidence="2 3" key="1">
    <citation type="journal article" date="2020" name="bioRxiv">
        <title>Metabolic contributions of an alphaproteobacterial endosymbiont in the apicomplexan Cardiosporidium cionae.</title>
        <authorList>
            <person name="Hunter E.S."/>
            <person name="Paight C.J."/>
            <person name="Lane C.E."/>
        </authorList>
    </citation>
    <scope>NUCLEOTIDE SEQUENCE [LARGE SCALE GENOMIC DNA]</scope>
    <source>
        <strain evidence="2">ESH_2018</strain>
    </source>
</reference>
<dbReference type="EMBL" id="JADAQX010000270">
    <property type="protein sequence ID" value="KAF8820930.1"/>
    <property type="molecule type" value="Genomic_DNA"/>
</dbReference>
<comment type="caution">
    <text evidence="2">The sequence shown here is derived from an EMBL/GenBank/DDBJ whole genome shotgun (WGS) entry which is preliminary data.</text>
</comment>
<dbReference type="InterPro" id="IPR013584">
    <property type="entry name" value="RAP"/>
</dbReference>
<feature type="domain" description="RAP" evidence="1">
    <location>
        <begin position="365"/>
        <end position="423"/>
    </location>
</feature>